<proteinExistence type="predicted"/>
<protein>
    <recommendedName>
        <fullName evidence="3">Methyltransferase type 11 domain-containing protein</fullName>
    </recommendedName>
</protein>
<name>A0A0J7J0X8_9FLAO</name>
<evidence type="ECO:0008006" key="3">
    <source>
        <dbReference type="Google" id="ProtNLM"/>
    </source>
</evidence>
<dbReference type="InterPro" id="IPR029063">
    <property type="entry name" value="SAM-dependent_MTases_sf"/>
</dbReference>
<dbReference type="AlphaFoldDB" id="A0A0J7J0X8"/>
<dbReference type="OrthoDB" id="3896938at2"/>
<organism evidence="1 2">
    <name type="scientific">Chryseobacterium koreense CCUG 49689</name>
    <dbReference type="NCBI Taxonomy" id="1304281"/>
    <lineage>
        <taxon>Bacteria</taxon>
        <taxon>Pseudomonadati</taxon>
        <taxon>Bacteroidota</taxon>
        <taxon>Flavobacteriia</taxon>
        <taxon>Flavobacteriales</taxon>
        <taxon>Weeksellaceae</taxon>
        <taxon>Chryseobacterium group</taxon>
        <taxon>Chryseobacterium</taxon>
    </lineage>
</organism>
<accession>A0A0J7J0X8</accession>
<dbReference type="PANTHER" id="PTHR43861">
    <property type="entry name" value="TRANS-ACONITATE 2-METHYLTRANSFERASE-RELATED"/>
    <property type="match status" value="1"/>
</dbReference>
<keyword evidence="2" id="KW-1185">Reference proteome</keyword>
<dbReference type="STRING" id="1304281.ACM44_04660"/>
<dbReference type="Proteomes" id="UP000035900">
    <property type="component" value="Unassembled WGS sequence"/>
</dbReference>
<dbReference type="PANTHER" id="PTHR43861:SF6">
    <property type="entry name" value="METHYLTRANSFERASE TYPE 11"/>
    <property type="match status" value="1"/>
</dbReference>
<gene>
    <name evidence="1" type="ORF">ACM44_04660</name>
</gene>
<dbReference type="CDD" id="cd02440">
    <property type="entry name" value="AdoMet_MTases"/>
    <property type="match status" value="1"/>
</dbReference>
<dbReference type="EMBL" id="LFNG01000005">
    <property type="protein sequence ID" value="KMQ71932.1"/>
    <property type="molecule type" value="Genomic_DNA"/>
</dbReference>
<dbReference type="Gene3D" id="3.40.50.150">
    <property type="entry name" value="Vaccinia Virus protein VP39"/>
    <property type="match status" value="1"/>
</dbReference>
<dbReference type="Pfam" id="PF13489">
    <property type="entry name" value="Methyltransf_23"/>
    <property type="match status" value="1"/>
</dbReference>
<dbReference type="SUPFAM" id="SSF53335">
    <property type="entry name" value="S-adenosyl-L-methionine-dependent methyltransferases"/>
    <property type="match status" value="1"/>
</dbReference>
<sequence length="296" mass="33903">MFAISFQISQKITIFAGRRIIFMEITGERHVLTQDFSNLAEYYNHLMHLATYHYAEKFIGGKKVLDFGCGSGYGSSLLSKTAESVIGADISREAVDFANEKYAAKNLSFKTIDEIGDEKFDVITSFQVIEHVSNDQEYLNTLKKLLKPDGILLISTPDRENRLYPFQQPWNVFHLKEYSGKSLKNALAKDFKQVKILKMTAEKELVMSEISRTLKQKKITLPSTLPFYPHFLRVFLLKLQSNIFEKLKKTISKSPKPAEISKNSTPDFIQKYSVNHIKFEENPELSTDLLAICSHN</sequence>
<comment type="caution">
    <text evidence="1">The sequence shown here is derived from an EMBL/GenBank/DDBJ whole genome shotgun (WGS) entry which is preliminary data.</text>
</comment>
<evidence type="ECO:0000313" key="1">
    <source>
        <dbReference type="EMBL" id="KMQ71932.1"/>
    </source>
</evidence>
<reference evidence="1 2" key="1">
    <citation type="journal article" date="2004" name="Int. J. Syst. Evol. Microbiol.">
        <title>Kaistella koreensis gen. nov., sp. nov., a novel member of the Chryseobacterium-Bergeyella-Riemerella branch.</title>
        <authorList>
            <person name="Kim M.K."/>
            <person name="Im W.T."/>
            <person name="Shin Y.K."/>
            <person name="Lim J.H."/>
            <person name="Kim S.H."/>
            <person name="Lee B.C."/>
            <person name="Park M.Y."/>
            <person name="Lee K.Y."/>
            <person name="Lee S.T."/>
        </authorList>
    </citation>
    <scope>NUCLEOTIDE SEQUENCE [LARGE SCALE GENOMIC DNA]</scope>
    <source>
        <strain evidence="1 2">CCUG 49689</strain>
    </source>
</reference>
<dbReference type="PATRIC" id="fig|1304281.5.peg.1005"/>
<evidence type="ECO:0000313" key="2">
    <source>
        <dbReference type="Proteomes" id="UP000035900"/>
    </source>
</evidence>